<protein>
    <submittedName>
        <fullName evidence="1">DUF4917 family protein</fullName>
    </submittedName>
</protein>
<keyword evidence="2" id="KW-1185">Reference proteome</keyword>
<reference evidence="1 2" key="1">
    <citation type="submission" date="2024-03" db="EMBL/GenBank/DDBJ databases">
        <title>Cognatishimia coralii sp. nov., a marine bacterium isolated from coral surrounding seawater.</title>
        <authorList>
            <person name="Liu X."/>
            <person name="Liu S."/>
            <person name="Sun H."/>
            <person name="Zhang Y."/>
        </authorList>
    </citation>
    <scope>NUCLEOTIDE SEQUENCE [LARGE SCALE GENOMIC DNA]</scope>
    <source>
        <strain evidence="1 2">D5M38</strain>
    </source>
</reference>
<evidence type="ECO:0000313" key="2">
    <source>
        <dbReference type="Proteomes" id="UP001368270"/>
    </source>
</evidence>
<dbReference type="Pfam" id="PF16263">
    <property type="entry name" value="DUF4917"/>
    <property type="match status" value="1"/>
</dbReference>
<proteinExistence type="predicted"/>
<accession>A0ABU8QK91</accession>
<sequence length="334" mass="37042">MPEIISFQQAIEATKGEDKALLIGNGFSAQYFNYANLLTEAQLEDGSPVKALFERLGTVDFEAVIRALEDASIVERAYGNEVHANELEADAQKVREALVNAVNATHPAHREDLEFQYESAAAFLKHFSKGRVFTLNYDLLLYWVNLEKSLLTDGFGLGEDVDDGRFKGPFQEGAYCRTFNLHGGLHLFQDGVGDVYKALNDGDGVIANITHEIANNGRLPLYVAEGTSTSKLRKINSVEYLRHCYRALQETTAAVFVFGHSADSNDAHIYHAIFGSKAKHVYFGVFQPNDEKVTALDAELAKYRKLGGDGVHYSFFDSETAQVWDGPPEEEDAD</sequence>
<name>A0ABU8QK91_9RHOB</name>
<dbReference type="InterPro" id="IPR032581">
    <property type="entry name" value="DUF4917"/>
</dbReference>
<gene>
    <name evidence="1" type="ORF">WG622_16435</name>
</gene>
<dbReference type="RefSeq" id="WP_339404536.1">
    <property type="nucleotide sequence ID" value="NZ_JBBGAZ010000013.1"/>
</dbReference>
<evidence type="ECO:0000313" key="1">
    <source>
        <dbReference type="EMBL" id="MEJ5219845.1"/>
    </source>
</evidence>
<organism evidence="1 2">
    <name type="scientific">Cognatishimia coralii</name>
    <dbReference type="NCBI Taxonomy" id="3083254"/>
    <lineage>
        <taxon>Bacteria</taxon>
        <taxon>Pseudomonadati</taxon>
        <taxon>Pseudomonadota</taxon>
        <taxon>Alphaproteobacteria</taxon>
        <taxon>Rhodobacterales</taxon>
        <taxon>Paracoccaceae</taxon>
        <taxon>Cognatishimia</taxon>
    </lineage>
</organism>
<dbReference type="EMBL" id="JBBGAZ010000013">
    <property type="protein sequence ID" value="MEJ5219845.1"/>
    <property type="molecule type" value="Genomic_DNA"/>
</dbReference>
<comment type="caution">
    <text evidence="1">The sequence shown here is derived from an EMBL/GenBank/DDBJ whole genome shotgun (WGS) entry which is preliminary data.</text>
</comment>
<dbReference type="Proteomes" id="UP001368270">
    <property type="component" value="Unassembled WGS sequence"/>
</dbReference>